<comment type="caution">
    <text evidence="1">The sequence shown here is derived from an EMBL/GenBank/DDBJ whole genome shotgun (WGS) entry which is preliminary data.</text>
</comment>
<reference evidence="1" key="1">
    <citation type="submission" date="2023-03" db="EMBL/GenBank/DDBJ databases">
        <title>Massive genome expansion in bonnet fungi (Mycena s.s.) driven by repeated elements and novel gene families across ecological guilds.</title>
        <authorList>
            <consortium name="Lawrence Berkeley National Laboratory"/>
            <person name="Harder C.B."/>
            <person name="Miyauchi S."/>
            <person name="Viragh M."/>
            <person name="Kuo A."/>
            <person name="Thoen E."/>
            <person name="Andreopoulos B."/>
            <person name="Lu D."/>
            <person name="Skrede I."/>
            <person name="Drula E."/>
            <person name="Henrissat B."/>
            <person name="Morin E."/>
            <person name="Kohler A."/>
            <person name="Barry K."/>
            <person name="LaButti K."/>
            <person name="Morin E."/>
            <person name="Salamov A."/>
            <person name="Lipzen A."/>
            <person name="Mereny Z."/>
            <person name="Hegedus B."/>
            <person name="Baldrian P."/>
            <person name="Stursova M."/>
            <person name="Weitz H."/>
            <person name="Taylor A."/>
            <person name="Grigoriev I.V."/>
            <person name="Nagy L.G."/>
            <person name="Martin F."/>
            <person name="Kauserud H."/>
        </authorList>
    </citation>
    <scope>NUCLEOTIDE SEQUENCE</scope>
    <source>
        <strain evidence="1">CBHHK200</strain>
    </source>
</reference>
<keyword evidence="2" id="KW-1185">Reference proteome</keyword>
<dbReference type="EMBL" id="JARJCM010000102">
    <property type="protein sequence ID" value="KAJ7029404.1"/>
    <property type="molecule type" value="Genomic_DNA"/>
</dbReference>
<dbReference type="AlphaFoldDB" id="A0AAD6SJY7"/>
<gene>
    <name evidence="1" type="ORF">C8F04DRAFT_879960</name>
</gene>
<accession>A0AAD6SJY7</accession>
<dbReference type="Proteomes" id="UP001218188">
    <property type="component" value="Unassembled WGS sequence"/>
</dbReference>
<organism evidence="1 2">
    <name type="scientific">Mycena alexandri</name>
    <dbReference type="NCBI Taxonomy" id="1745969"/>
    <lineage>
        <taxon>Eukaryota</taxon>
        <taxon>Fungi</taxon>
        <taxon>Dikarya</taxon>
        <taxon>Basidiomycota</taxon>
        <taxon>Agaricomycotina</taxon>
        <taxon>Agaricomycetes</taxon>
        <taxon>Agaricomycetidae</taxon>
        <taxon>Agaricales</taxon>
        <taxon>Marasmiineae</taxon>
        <taxon>Mycenaceae</taxon>
        <taxon>Mycena</taxon>
    </lineage>
</organism>
<feature type="non-terminal residue" evidence="1">
    <location>
        <position position="103"/>
    </location>
</feature>
<feature type="non-terminal residue" evidence="1">
    <location>
        <position position="1"/>
    </location>
</feature>
<sequence length="103" mass="12152">APKSIRDYLETFYMPVVHMWSAVYRSDRSIFETCDTNMLVEAWHHLLKGDFLEGKRNCRLDHLIHVLYDVAIPHFIARHRQQVMGFEGPDLALKHRMKVVECA</sequence>
<evidence type="ECO:0000313" key="2">
    <source>
        <dbReference type="Proteomes" id="UP001218188"/>
    </source>
</evidence>
<proteinExistence type="predicted"/>
<protein>
    <submittedName>
        <fullName evidence="1">Uncharacterized protein</fullName>
    </submittedName>
</protein>
<name>A0AAD6SJY7_9AGAR</name>
<evidence type="ECO:0000313" key="1">
    <source>
        <dbReference type="EMBL" id="KAJ7029404.1"/>
    </source>
</evidence>